<gene>
    <name evidence="2" type="ordered locus">RCAP_rcc01320</name>
</gene>
<organism evidence="2 3">
    <name type="scientific">Rhodobacter capsulatus (strain ATCC BAA-309 / NBRC 16581 / SB1003)</name>
    <dbReference type="NCBI Taxonomy" id="272942"/>
    <lineage>
        <taxon>Bacteria</taxon>
        <taxon>Pseudomonadati</taxon>
        <taxon>Pseudomonadota</taxon>
        <taxon>Alphaproteobacteria</taxon>
        <taxon>Rhodobacterales</taxon>
        <taxon>Rhodobacter group</taxon>
        <taxon>Rhodobacter</taxon>
    </lineage>
</organism>
<dbReference type="InterPro" id="IPR025330">
    <property type="entry name" value="DUF4236"/>
</dbReference>
<dbReference type="eggNOG" id="COG0457">
    <property type="taxonomic scope" value="Bacteria"/>
</dbReference>
<evidence type="ECO:0000313" key="3">
    <source>
        <dbReference type="Proteomes" id="UP000002361"/>
    </source>
</evidence>
<evidence type="ECO:0000259" key="1">
    <source>
        <dbReference type="Pfam" id="PF14020"/>
    </source>
</evidence>
<dbReference type="EMBL" id="CP001312">
    <property type="protein sequence ID" value="ADE85071.1"/>
    <property type="molecule type" value="Genomic_DNA"/>
</dbReference>
<dbReference type="AlphaFoldDB" id="D5ASI0"/>
<dbReference type="Proteomes" id="UP000002361">
    <property type="component" value="Chromosome"/>
</dbReference>
<dbReference type="OrthoDB" id="9806903at2"/>
<dbReference type="STRING" id="272942.RCAP_rcc01320"/>
<evidence type="ECO:0000313" key="2">
    <source>
        <dbReference type="EMBL" id="ADE85071.1"/>
    </source>
</evidence>
<dbReference type="KEGG" id="rcp:RCAP_rcc01320"/>
<feature type="domain" description="DUF4236" evidence="1">
    <location>
        <begin position="3"/>
        <end position="55"/>
    </location>
</feature>
<dbReference type="Pfam" id="PF14020">
    <property type="entry name" value="DUF4236"/>
    <property type="match status" value="1"/>
</dbReference>
<accession>D5ASI0</accession>
<reference key="1">
    <citation type="submission" date="2008-12" db="EMBL/GenBank/DDBJ databases">
        <title>Complete genome sequence of Rhodobacter capsulatus SB1003.</title>
        <authorList>
            <person name="Strnad H."/>
            <person name="Lapidus A."/>
            <person name="Vlcek C."/>
            <person name="Ulbrich P."/>
            <person name="Paces J."/>
            <person name="Maltsev N."/>
            <person name="Kumar V."/>
            <person name="Kogan Y."/>
            <person name="Milgram A."/>
            <person name="Rebrekov D."/>
            <person name="Mazur M."/>
            <person name="Cox R."/>
            <person name="Kyrpides N."/>
            <person name="Kolar M."/>
            <person name="Sachova J."/>
            <person name="Ridl J."/>
            <person name="Ivanova N."/>
            <person name="Kapatral V."/>
            <person name="Los T."/>
            <person name="Lykidis A."/>
            <person name="Mikhailova N."/>
            <person name="Reznik G."/>
            <person name="Vasieva O."/>
            <person name="Fonstein M."/>
            <person name="Paces V."/>
            <person name="Haselkorn R."/>
        </authorList>
    </citation>
    <scope>NUCLEOTIDE SEQUENCE</scope>
    <source>
        <strain>SB1003</strain>
    </source>
</reference>
<dbReference type="HOGENOM" id="CLU_062242_0_0_5"/>
<sequence>MSLRFRQTFTLFPGVRINVGKRGISTSIGVPGATFNVGRQGVRATVGLPGTGLGFSTTVIPFTSSPGAVELAPPALPQNAPAAVPAESPAAGNTPASAKIYMPVSGMNEIASASVEVLTSTSLLPLRDMIAQAREQRTQVTADLKEAKDAEAAQQNELHRRRRSLFRWFYKRRIAELEVELPVTQAEVARLIAWEGSTKIDVTFESGDAAQRAYAEMVRLFEALRQSAKKWDVTSHRAANRVAERTTASRVIDRHPVRLEFSSTDLIRFPGRAMRFENVNGDDILIYPGVAVIPRVDGAFALIDIRELSISATNSGCKEEDGVPKDAEVIGHTWAKANKDGSPDRRFKGNYQIPICLYGSLAFQSGSGLTEEYMFSNAAAAEAFAAAVARYQVALAESDGASEP</sequence>
<protein>
    <recommendedName>
        <fullName evidence="1">DUF4236 domain-containing protein</fullName>
    </recommendedName>
</protein>
<keyword evidence="3" id="KW-1185">Reference proteome</keyword>
<proteinExistence type="predicted"/>
<name>D5ASI0_RHOCB</name>
<reference evidence="2 3" key="2">
    <citation type="journal article" date="2010" name="J. Bacteriol.">
        <title>Complete genome sequence of the photosynthetic purple nonsulfur bacterium Rhodobacter capsulatus SB 1003.</title>
        <authorList>
            <person name="Strnad H."/>
            <person name="Lapidus A."/>
            <person name="Paces J."/>
            <person name="Ulbrich P."/>
            <person name="Vlcek C."/>
            <person name="Paces V."/>
            <person name="Haselkorn R."/>
        </authorList>
    </citation>
    <scope>NUCLEOTIDE SEQUENCE [LARGE SCALE GENOMIC DNA]</scope>
    <source>
        <strain evidence="3">ATCC BAA-309 / NBRC 16581 / SB1003</strain>
    </source>
</reference>